<proteinExistence type="predicted"/>
<dbReference type="Proteomes" id="UP000288805">
    <property type="component" value="Unassembled WGS sequence"/>
</dbReference>
<dbReference type="AlphaFoldDB" id="A0A438CCQ3"/>
<organism evidence="1 2">
    <name type="scientific">Vitis vinifera</name>
    <name type="common">Grape</name>
    <dbReference type="NCBI Taxonomy" id="29760"/>
    <lineage>
        <taxon>Eukaryota</taxon>
        <taxon>Viridiplantae</taxon>
        <taxon>Streptophyta</taxon>
        <taxon>Embryophyta</taxon>
        <taxon>Tracheophyta</taxon>
        <taxon>Spermatophyta</taxon>
        <taxon>Magnoliopsida</taxon>
        <taxon>eudicotyledons</taxon>
        <taxon>Gunneridae</taxon>
        <taxon>Pentapetalae</taxon>
        <taxon>rosids</taxon>
        <taxon>Vitales</taxon>
        <taxon>Vitaceae</taxon>
        <taxon>Viteae</taxon>
        <taxon>Vitis</taxon>
    </lineage>
</organism>
<gene>
    <name evidence="1" type="ORF">CK203_110956</name>
</gene>
<dbReference type="SUPFAM" id="SSF54001">
    <property type="entry name" value="Cysteine proteinases"/>
    <property type="match status" value="1"/>
</dbReference>
<evidence type="ECO:0000313" key="2">
    <source>
        <dbReference type="Proteomes" id="UP000288805"/>
    </source>
</evidence>
<sequence>MLLHYVLAAVDQTRILQSVAQTHCTTLNMNQASSDCKSPFVAQCVKQFPKIPHADRVVVNYALVEIGDPSEILCEIYGMYITREEMSYLNVGRWVNLVIVAIMSRMLNGQQTPPARAHYFDPSFSVVLCNLKANATSQVIMDRCRMYLDADILGRDLGICDMAGNNISASMRRLSMAIHKALLVHRIHMDLDVSTFVHVQPHLVQKLNRYDCGILALKFMEF</sequence>
<comment type="caution">
    <text evidence="1">The sequence shown here is derived from an EMBL/GenBank/DDBJ whole genome shotgun (WGS) entry which is preliminary data.</text>
</comment>
<protein>
    <recommendedName>
        <fullName evidence="3">Ubiquitin-like protease family profile domain-containing protein</fullName>
    </recommendedName>
</protein>
<dbReference type="EMBL" id="QGNW01002326">
    <property type="protein sequence ID" value="RVW20939.1"/>
    <property type="molecule type" value="Genomic_DNA"/>
</dbReference>
<reference evidence="1 2" key="1">
    <citation type="journal article" date="2018" name="PLoS Genet.">
        <title>Population sequencing reveals clonal diversity and ancestral inbreeding in the grapevine cultivar Chardonnay.</title>
        <authorList>
            <person name="Roach M.J."/>
            <person name="Johnson D.L."/>
            <person name="Bohlmann J."/>
            <person name="van Vuuren H.J."/>
            <person name="Jones S.J."/>
            <person name="Pretorius I.S."/>
            <person name="Schmidt S.A."/>
            <person name="Borneman A.R."/>
        </authorList>
    </citation>
    <scope>NUCLEOTIDE SEQUENCE [LARGE SCALE GENOMIC DNA]</scope>
    <source>
        <strain evidence="2">cv. Chardonnay</strain>
        <tissue evidence="1">Leaf</tissue>
    </source>
</reference>
<name>A0A438CCQ3_VITVI</name>
<evidence type="ECO:0008006" key="3">
    <source>
        <dbReference type="Google" id="ProtNLM"/>
    </source>
</evidence>
<dbReference type="InterPro" id="IPR038765">
    <property type="entry name" value="Papain-like_cys_pep_sf"/>
</dbReference>
<evidence type="ECO:0000313" key="1">
    <source>
        <dbReference type="EMBL" id="RVW20939.1"/>
    </source>
</evidence>
<accession>A0A438CCQ3</accession>